<organism evidence="2 3">
    <name type="scientific">Pleionea litopenaei</name>
    <dbReference type="NCBI Taxonomy" id="3070815"/>
    <lineage>
        <taxon>Bacteria</taxon>
        <taxon>Pseudomonadati</taxon>
        <taxon>Pseudomonadota</taxon>
        <taxon>Gammaproteobacteria</taxon>
        <taxon>Oceanospirillales</taxon>
        <taxon>Pleioneaceae</taxon>
        <taxon>Pleionea</taxon>
    </lineage>
</organism>
<dbReference type="Proteomes" id="UP001239782">
    <property type="component" value="Chromosome"/>
</dbReference>
<evidence type="ECO:0000313" key="3">
    <source>
        <dbReference type="Proteomes" id="UP001239782"/>
    </source>
</evidence>
<keyword evidence="3" id="KW-1185">Reference proteome</keyword>
<keyword evidence="1" id="KW-1133">Transmembrane helix</keyword>
<protein>
    <recommendedName>
        <fullName evidence="4">Tetratricopeptide repeat protein</fullName>
    </recommendedName>
</protein>
<name>A0AA51RTW6_9GAMM</name>
<dbReference type="Gene3D" id="1.25.40.10">
    <property type="entry name" value="Tetratricopeptide repeat domain"/>
    <property type="match status" value="1"/>
</dbReference>
<accession>A0AA51RTW6</accession>
<dbReference type="SUPFAM" id="SSF81901">
    <property type="entry name" value="HCP-like"/>
    <property type="match status" value="1"/>
</dbReference>
<feature type="transmembrane region" description="Helical" evidence="1">
    <location>
        <begin position="5"/>
        <end position="22"/>
    </location>
</feature>
<evidence type="ECO:0000256" key="1">
    <source>
        <dbReference type="SAM" id="Phobius"/>
    </source>
</evidence>
<keyword evidence="1" id="KW-0812">Transmembrane</keyword>
<evidence type="ECO:0008006" key="4">
    <source>
        <dbReference type="Google" id="ProtNLM"/>
    </source>
</evidence>
<reference evidence="2 3" key="1">
    <citation type="submission" date="2023-08" db="EMBL/GenBank/DDBJ databases">
        <title>Pleionea litopenaei sp. nov., isolated from stomach of juvenile Litopenaeus vannamei.</title>
        <authorList>
            <person name="Rho A.M."/>
            <person name="Hwang C.Y."/>
        </authorList>
    </citation>
    <scope>NUCLEOTIDE SEQUENCE [LARGE SCALE GENOMIC DNA]</scope>
    <source>
        <strain evidence="2 3">HL-JVS1</strain>
    </source>
</reference>
<evidence type="ECO:0000313" key="2">
    <source>
        <dbReference type="EMBL" id="WMS87389.1"/>
    </source>
</evidence>
<dbReference type="InterPro" id="IPR011990">
    <property type="entry name" value="TPR-like_helical_dom_sf"/>
</dbReference>
<gene>
    <name evidence="2" type="ORF">Q9312_00315</name>
</gene>
<keyword evidence="1" id="KW-0472">Membrane</keyword>
<dbReference type="EMBL" id="CP133548">
    <property type="protein sequence ID" value="WMS87389.1"/>
    <property type="molecule type" value="Genomic_DNA"/>
</dbReference>
<dbReference type="RefSeq" id="WP_309202530.1">
    <property type="nucleotide sequence ID" value="NZ_CP133548.1"/>
</dbReference>
<proteinExistence type="predicted"/>
<sequence>MKKYLYLFVVIIVLCGFGYWLLNHVNDDLGSKQIEAKIKKVTGPTDIVKQIELTSKKQVSEEVSAERIAKSEGISDLEKVQIREWQEERGYPQFMDDGSIITSPYESYESEILVKLAEQQEPKALQILGDRSLRAGDFDSATKYYLSAAVFGYTKNLVDIGNIHAFKYKKAKNAAEEKSSAIAALSWYKLAKMRGDIQVSTAKSLAGIDMSLSENEKQTVRNRANELYDSLQKQRKKLGLDNFDNAYPKALEKIFNKKAE</sequence>
<dbReference type="AlphaFoldDB" id="A0AA51RTW6"/>
<dbReference type="KEGG" id="plei:Q9312_00315"/>